<evidence type="ECO:0000256" key="6">
    <source>
        <dbReference type="ARBA" id="ARBA00022490"/>
    </source>
</evidence>
<feature type="domain" description="6-phosphofructo-2-kinase" evidence="15">
    <location>
        <begin position="45"/>
        <end position="252"/>
    </location>
</feature>
<dbReference type="PRINTS" id="PR00991">
    <property type="entry name" value="6PFRUCTKNASE"/>
</dbReference>
<dbReference type="PROSITE" id="PS50082">
    <property type="entry name" value="WD_REPEATS_2"/>
    <property type="match status" value="5"/>
</dbReference>
<dbReference type="PANTHER" id="PTHR44111:SF1">
    <property type="entry name" value="ELONGATOR COMPLEX PROTEIN 2"/>
    <property type="match status" value="1"/>
</dbReference>
<evidence type="ECO:0000256" key="1">
    <source>
        <dbReference type="ARBA" id="ARBA00004123"/>
    </source>
</evidence>
<evidence type="ECO:0000256" key="8">
    <source>
        <dbReference type="ARBA" id="ARBA00022694"/>
    </source>
</evidence>
<reference evidence="16 17" key="1">
    <citation type="submission" date="2024-07" db="EMBL/GenBank/DDBJ databases">
        <title>Section-level genome sequencing and comparative genomics of Aspergillus sections Usti and Cavernicolus.</title>
        <authorList>
            <consortium name="Lawrence Berkeley National Laboratory"/>
            <person name="Nybo J.L."/>
            <person name="Vesth T.C."/>
            <person name="Theobald S."/>
            <person name="Frisvad J.C."/>
            <person name="Larsen T.O."/>
            <person name="Kjaerboelling I."/>
            <person name="Rothschild-Mancinelli K."/>
            <person name="Lyhne E.K."/>
            <person name="Kogle M.E."/>
            <person name="Barry K."/>
            <person name="Clum A."/>
            <person name="Na H."/>
            <person name="Ledsgaard L."/>
            <person name="Lin J."/>
            <person name="Lipzen A."/>
            <person name="Kuo A."/>
            <person name="Riley R."/>
            <person name="Mondo S."/>
            <person name="LaButti K."/>
            <person name="Haridas S."/>
            <person name="Pangalinan J."/>
            <person name="Salamov A.A."/>
            <person name="Simmons B.A."/>
            <person name="Magnuson J.K."/>
            <person name="Chen J."/>
            <person name="Drula E."/>
            <person name="Henrissat B."/>
            <person name="Wiebenga A."/>
            <person name="Lubbers R.J."/>
            <person name="Gomes A.C."/>
            <person name="Macurrencykelacurrency M.R."/>
            <person name="Stajich J."/>
            <person name="Grigoriev I.V."/>
            <person name="Mortensen U.H."/>
            <person name="De vries R.P."/>
            <person name="Baker S.E."/>
            <person name="Andersen M.R."/>
        </authorList>
    </citation>
    <scope>NUCLEOTIDE SEQUENCE [LARGE SCALE GENOMIC DNA]</scope>
    <source>
        <strain evidence="16 17">CBS 756.74</strain>
    </source>
</reference>
<evidence type="ECO:0000256" key="2">
    <source>
        <dbReference type="ARBA" id="ARBA00004496"/>
    </source>
</evidence>
<dbReference type="Gene3D" id="3.40.50.300">
    <property type="entry name" value="P-loop containing nucleotide triphosphate hydrolases"/>
    <property type="match status" value="1"/>
</dbReference>
<dbReference type="Pfam" id="PF00300">
    <property type="entry name" value="His_Phos_1"/>
    <property type="match status" value="1"/>
</dbReference>
<dbReference type="Pfam" id="PF01591">
    <property type="entry name" value="6PF2K"/>
    <property type="match status" value="1"/>
</dbReference>
<dbReference type="PANTHER" id="PTHR44111">
    <property type="entry name" value="ELONGATOR COMPLEX PROTEIN 2"/>
    <property type="match status" value="1"/>
</dbReference>
<comment type="pathway">
    <text evidence="3">tRNA modification; 5-methoxycarbonylmethyl-2-thiouridine-tRNA biosynthesis.</text>
</comment>
<dbReference type="Proteomes" id="UP001610444">
    <property type="component" value="Unassembled WGS sequence"/>
</dbReference>
<comment type="caution">
    <text evidence="16">The sequence shown here is derived from an EMBL/GenBank/DDBJ whole genome shotgun (WGS) entry which is preliminary data.</text>
</comment>
<evidence type="ECO:0000259" key="15">
    <source>
        <dbReference type="Pfam" id="PF01591"/>
    </source>
</evidence>
<keyword evidence="6" id="KW-0963">Cytoplasm</keyword>
<keyword evidence="8" id="KW-0819">tRNA processing</keyword>
<dbReference type="PRINTS" id="PR00320">
    <property type="entry name" value="GPROTEINBRPT"/>
</dbReference>
<comment type="subcellular location">
    <subcellularLocation>
        <location evidence="2">Cytoplasm</location>
    </subcellularLocation>
    <subcellularLocation>
        <location evidence="1">Nucleus</location>
    </subcellularLocation>
</comment>
<dbReference type="InterPro" id="IPR029033">
    <property type="entry name" value="His_PPase_superfam"/>
</dbReference>
<evidence type="ECO:0000256" key="3">
    <source>
        <dbReference type="ARBA" id="ARBA00005043"/>
    </source>
</evidence>
<keyword evidence="17" id="KW-1185">Reference proteome</keyword>
<name>A0ABR4JB49_9EURO</name>
<dbReference type="InterPro" id="IPR027417">
    <property type="entry name" value="P-loop_NTPase"/>
</dbReference>
<comment type="similarity">
    <text evidence="4">Belongs to the WD repeat ELP2 family.</text>
</comment>
<dbReference type="InterPro" id="IPR013078">
    <property type="entry name" value="His_Pase_superF_clade-1"/>
</dbReference>
<feature type="repeat" description="WD" evidence="13">
    <location>
        <begin position="622"/>
        <end position="663"/>
    </location>
</feature>
<evidence type="ECO:0000256" key="13">
    <source>
        <dbReference type="PROSITE-ProRule" id="PRU00221"/>
    </source>
</evidence>
<dbReference type="EMBL" id="JBFXLR010000100">
    <property type="protein sequence ID" value="KAL2837279.1"/>
    <property type="molecule type" value="Genomic_DNA"/>
</dbReference>
<dbReference type="Gene3D" id="2.130.10.10">
    <property type="entry name" value="YVTN repeat-like/Quinoprotein amine dehydrogenase"/>
    <property type="match status" value="4"/>
</dbReference>
<dbReference type="CDD" id="cd07067">
    <property type="entry name" value="HP_PGM_like"/>
    <property type="match status" value="1"/>
</dbReference>
<dbReference type="PROSITE" id="PS50294">
    <property type="entry name" value="WD_REPEATS_REGION"/>
    <property type="match status" value="3"/>
</dbReference>
<dbReference type="InterPro" id="IPR003094">
    <property type="entry name" value="6Pfruct_kin"/>
</dbReference>
<dbReference type="InterPro" id="IPR037289">
    <property type="entry name" value="Elp2"/>
</dbReference>
<evidence type="ECO:0000313" key="17">
    <source>
        <dbReference type="Proteomes" id="UP001610444"/>
    </source>
</evidence>
<keyword evidence="11" id="KW-0067">ATP-binding</keyword>
<keyword evidence="10" id="KW-0547">Nucleotide-binding</keyword>
<evidence type="ECO:0000256" key="5">
    <source>
        <dbReference type="ARBA" id="ARBA00020267"/>
    </source>
</evidence>
<accession>A0ABR4JB49</accession>
<evidence type="ECO:0000256" key="7">
    <source>
        <dbReference type="ARBA" id="ARBA00022574"/>
    </source>
</evidence>
<proteinExistence type="inferred from homology"/>
<keyword evidence="7 13" id="KW-0853">WD repeat</keyword>
<evidence type="ECO:0000256" key="14">
    <source>
        <dbReference type="SAM" id="MobiDB-lite"/>
    </source>
</evidence>
<dbReference type="InterPro" id="IPR001680">
    <property type="entry name" value="WD40_rpt"/>
</dbReference>
<evidence type="ECO:0000256" key="11">
    <source>
        <dbReference type="ARBA" id="ARBA00022840"/>
    </source>
</evidence>
<dbReference type="SUPFAM" id="SSF50978">
    <property type="entry name" value="WD40 repeat-like"/>
    <property type="match status" value="2"/>
</dbReference>
<evidence type="ECO:0000256" key="10">
    <source>
        <dbReference type="ARBA" id="ARBA00022741"/>
    </source>
</evidence>
<evidence type="ECO:0000256" key="12">
    <source>
        <dbReference type="ARBA" id="ARBA00023242"/>
    </source>
</evidence>
<dbReference type="InterPro" id="IPR020472">
    <property type="entry name" value="WD40_PAC1"/>
</dbReference>
<dbReference type="SUPFAM" id="SSF53254">
    <property type="entry name" value="Phosphoglycerate mutase-like"/>
    <property type="match status" value="1"/>
</dbReference>
<dbReference type="InterPro" id="IPR013079">
    <property type="entry name" value="6Phosfructo_kin"/>
</dbReference>
<dbReference type="InterPro" id="IPR036322">
    <property type="entry name" value="WD40_repeat_dom_sf"/>
</dbReference>
<dbReference type="GeneID" id="98158902"/>
<gene>
    <name evidence="16" type="ORF">BJX68DRAFT_259651</name>
</gene>
<dbReference type="RefSeq" id="XP_070892476.1">
    <property type="nucleotide sequence ID" value="XM_071043738.1"/>
</dbReference>
<feature type="repeat" description="WD" evidence="13">
    <location>
        <begin position="727"/>
        <end position="774"/>
    </location>
</feature>
<dbReference type="SUPFAM" id="SSF52540">
    <property type="entry name" value="P-loop containing nucleoside triphosphate hydrolases"/>
    <property type="match status" value="1"/>
</dbReference>
<organism evidence="16 17">
    <name type="scientific">Aspergillus pseudodeflectus</name>
    <dbReference type="NCBI Taxonomy" id="176178"/>
    <lineage>
        <taxon>Eukaryota</taxon>
        <taxon>Fungi</taxon>
        <taxon>Dikarya</taxon>
        <taxon>Ascomycota</taxon>
        <taxon>Pezizomycotina</taxon>
        <taxon>Eurotiomycetes</taxon>
        <taxon>Eurotiomycetidae</taxon>
        <taxon>Eurotiales</taxon>
        <taxon>Aspergillaceae</taxon>
        <taxon>Aspergillus</taxon>
        <taxon>Aspergillus subgen. Nidulantes</taxon>
    </lineage>
</organism>
<feature type="repeat" description="WD" evidence="13">
    <location>
        <begin position="820"/>
        <end position="854"/>
    </location>
</feature>
<dbReference type="Gene3D" id="3.40.50.1240">
    <property type="entry name" value="Phosphoglycerate mutase-like"/>
    <property type="match status" value="1"/>
</dbReference>
<dbReference type="SMART" id="SM00855">
    <property type="entry name" value="PGAM"/>
    <property type="match status" value="1"/>
</dbReference>
<keyword evidence="12" id="KW-0539">Nucleus</keyword>
<sequence length="1349" mass="149838">MDTLLTADIVVNSPRFRRKSSTFVDAIHDLPEKADLAPAQLYSTESGRLFHSGRIVIITVGLPARGKTLGVKTRIFHLGDYRRATIPHGQDIPDDYFFVNASASSVLLRQKIVKRCREDIYQFLNEENGQIAIYDAVNPSAAGRRSLANEFAKHDIETLFIESWCDDHRIIEENVRRVKISSPDYVGWTAEDAVKHYLARISARIPQFHTMEEKDLNYIKMINAGERLIVNNKSFGYLSNRIVFYLLNLHIKSRRTYFARAGVSVDANSYKADGPLSEKGQDYARKMSEALLRDRESDKQAIIEQGETDFEHKPLTVWTSTRRRTVETAKFLHEKGYKVRQRSQLSQLNPGVCELKSEKRIREEYPEEVAKHDLDPYHHRYPRAESYHDLAVRLEPIILELEREQNDLLIIAHESVLRVLYGYLMACNAADIPFLEFPRDEIIEIIPESYQNEARRIHIPDLPEEIIPGSPEDIKIPVPPSGLSSPSVQGIGTPRDAHTSFSRYIDGPFITPPPACFMVSITAEYISVGGNRHPAAADWDIQSGILAYGADNNVALWDPLDETQRGVYAVLVGHSEKVSVVRFYTCPTTGTKLLLTGSVDCTVRIWRAEPTDPRRFTQAVTLTGHTGSINAIATAEGVDIIATGAADGTVKIWRIEVGEALNGELLENLPMKPRYYFPLALALAPLPTDNTQDRPVALAVAGTTNIVQIYAAENTVEAPHFRVSATLSGHEAWVRSLSFTADMQSKTGDLLLASASQDKYVRLWRLNRGEASSSISVPADDGDDEEVPVLGGLVEPTLSNKAHQFETAGAKYSMTFEALLFGNEDWIYTTAWNPNPERQQLLTASADNTLTIWEQDPVSGVWLSVERMGEISVQKGSTTATGSTGGFWIGLWSPDGEQVVSLGRTGSWRSWRHEAESDIWVQTMGITGHVRSANGIRWEPSGGYLLSTSADQTTRLHAQWLREDGQQKKKSWHEFSRPQIHGYDLNCVDTLGPGRFVSGAEEKLLRVFNEPKPIAQLLERLSGLTQSTEGELPDTAQIPVLGLSNQAVGEDVPVGDGDTPEAESAGQAQANQAILSNSTRPPLEDQLARYTLWPEHEKLYGHGYEISAVAVSGDRTLIATACKASSIDHAVVRLYDTSDWHEVRPSLAAHTLTITSLSFSADDRYLLSVGRDRQWAVYRRTQEEPSVFKLMTSNPRGHSRMILDADWAPASDSQQKSQIFATAGRDKSIKLWQLTGESIECKAAIPARSSVTAVKFLPHAYNGVLFLATGEDDGKLSIHQIKMDGVEPSPLVSFDRDQSPSKTITELSWRPFSRVNGEAEGAGLSFELAVASEDTSIRIYSIAGVVSEP</sequence>
<dbReference type="SMART" id="SM00320">
    <property type="entry name" value="WD40"/>
    <property type="match status" value="13"/>
</dbReference>
<dbReference type="InterPro" id="IPR015943">
    <property type="entry name" value="WD40/YVTN_repeat-like_dom_sf"/>
</dbReference>
<feature type="region of interest" description="Disordered" evidence="14">
    <location>
        <begin position="1050"/>
        <end position="1078"/>
    </location>
</feature>
<feature type="repeat" description="WD" evidence="13">
    <location>
        <begin position="571"/>
        <end position="606"/>
    </location>
</feature>
<dbReference type="Pfam" id="PF00400">
    <property type="entry name" value="WD40"/>
    <property type="match status" value="7"/>
</dbReference>
<protein>
    <recommendedName>
        <fullName evidence="5">Elongator complex protein 2</fullName>
    </recommendedName>
</protein>
<feature type="compositionally biased region" description="Polar residues" evidence="14">
    <location>
        <begin position="1066"/>
        <end position="1078"/>
    </location>
</feature>
<evidence type="ECO:0000256" key="9">
    <source>
        <dbReference type="ARBA" id="ARBA00022737"/>
    </source>
</evidence>
<feature type="repeat" description="WD" evidence="13">
    <location>
        <begin position="1195"/>
        <end position="1234"/>
    </location>
</feature>
<keyword evidence="9" id="KW-0677">Repeat</keyword>
<evidence type="ECO:0000256" key="4">
    <source>
        <dbReference type="ARBA" id="ARBA00005881"/>
    </source>
</evidence>
<evidence type="ECO:0000313" key="16">
    <source>
        <dbReference type="EMBL" id="KAL2837279.1"/>
    </source>
</evidence>